<dbReference type="Pfam" id="PF02518">
    <property type="entry name" value="HATPase_c"/>
    <property type="match status" value="1"/>
</dbReference>
<dbReference type="InterPro" id="IPR036890">
    <property type="entry name" value="HATPase_C_sf"/>
</dbReference>
<keyword evidence="2 7" id="KW-0418">Kinase</keyword>
<evidence type="ECO:0000259" key="6">
    <source>
        <dbReference type="SMART" id="SM00387"/>
    </source>
</evidence>
<feature type="transmembrane region" description="Helical" evidence="5">
    <location>
        <begin position="45"/>
        <end position="61"/>
    </location>
</feature>
<protein>
    <submittedName>
        <fullName evidence="7">Two-component sensor histidine kinase</fullName>
    </submittedName>
</protein>
<feature type="transmembrane region" description="Helical" evidence="5">
    <location>
        <begin position="67"/>
        <end position="87"/>
    </location>
</feature>
<evidence type="ECO:0000256" key="5">
    <source>
        <dbReference type="SAM" id="Phobius"/>
    </source>
</evidence>
<dbReference type="KEGG" id="spad:DVK44_22835"/>
<keyword evidence="5" id="KW-0472">Membrane</keyword>
<dbReference type="OrthoDB" id="144293at2"/>
<evidence type="ECO:0000313" key="7">
    <source>
        <dbReference type="EMBL" id="AXG80017.1"/>
    </source>
</evidence>
<keyword evidence="3" id="KW-0902">Two-component regulatory system</keyword>
<dbReference type="GO" id="GO:0000155">
    <property type="term" value="F:phosphorelay sensor kinase activity"/>
    <property type="evidence" value="ECO:0007669"/>
    <property type="project" value="InterPro"/>
</dbReference>
<dbReference type="CDD" id="cd16917">
    <property type="entry name" value="HATPase_UhpB-NarQ-NarX-like"/>
    <property type="match status" value="1"/>
</dbReference>
<feature type="compositionally biased region" description="Polar residues" evidence="4">
    <location>
        <begin position="1"/>
        <end position="16"/>
    </location>
</feature>
<dbReference type="SUPFAM" id="SSF55874">
    <property type="entry name" value="ATPase domain of HSP90 chaperone/DNA topoisomerase II/histidine kinase"/>
    <property type="match status" value="1"/>
</dbReference>
<evidence type="ECO:0000256" key="1">
    <source>
        <dbReference type="ARBA" id="ARBA00022679"/>
    </source>
</evidence>
<dbReference type="GO" id="GO:0046983">
    <property type="term" value="F:protein dimerization activity"/>
    <property type="evidence" value="ECO:0007669"/>
    <property type="project" value="InterPro"/>
</dbReference>
<feature type="domain" description="Histidine kinase/HSP90-like ATPase" evidence="6">
    <location>
        <begin position="328"/>
        <end position="427"/>
    </location>
</feature>
<dbReference type="PANTHER" id="PTHR24421">
    <property type="entry name" value="NITRATE/NITRITE SENSOR PROTEIN NARX-RELATED"/>
    <property type="match status" value="1"/>
</dbReference>
<dbReference type="InterPro" id="IPR011712">
    <property type="entry name" value="Sig_transdc_His_kin_sub3_dim/P"/>
</dbReference>
<dbReference type="RefSeq" id="WP_114661343.1">
    <property type="nucleotide sequence ID" value="NZ_CP031194.1"/>
</dbReference>
<keyword evidence="1" id="KW-0808">Transferase</keyword>
<accession>A0A345HTJ3</accession>
<dbReference type="EMBL" id="CP031194">
    <property type="protein sequence ID" value="AXG80017.1"/>
    <property type="molecule type" value="Genomic_DNA"/>
</dbReference>
<feature type="region of interest" description="Disordered" evidence="4">
    <location>
        <begin position="1"/>
        <end position="20"/>
    </location>
</feature>
<dbReference type="Proteomes" id="UP000253868">
    <property type="component" value="Chromosome"/>
</dbReference>
<dbReference type="PANTHER" id="PTHR24421:SF61">
    <property type="entry name" value="OXYGEN SENSOR HISTIDINE KINASE NREB"/>
    <property type="match status" value="1"/>
</dbReference>
<dbReference type="SMART" id="SM00387">
    <property type="entry name" value="HATPase_c"/>
    <property type="match status" value="1"/>
</dbReference>
<gene>
    <name evidence="7" type="ORF">DVK44_22835</name>
</gene>
<keyword evidence="8" id="KW-1185">Reference proteome</keyword>
<dbReference type="AlphaFoldDB" id="A0A345HTJ3"/>
<proteinExistence type="predicted"/>
<dbReference type="Gene3D" id="3.30.565.10">
    <property type="entry name" value="Histidine kinase-like ATPase, C-terminal domain"/>
    <property type="match status" value="1"/>
</dbReference>
<sequence>MAQKTLTLTGGNTSEVPRSAVTAPSRLPPLPIQVNALQALCRQTFGFRLAMIALAAPFALARTSSPLGTWLVSASVLVTFMVSYVLLRDWERFGPILLRHPALLAADMSFGALLLVTASPDSTLAYVTICTPLLAGLVYGWRGAAVFAVLQSLIVAAAYAVNPDAKAGFTALLLPGLCVIAGAIGSTLRNLMLGFGAASQALTEARARLAVAGAVEEERARLAREMHDSVAKTLHGLAMAADGLAGSAGRLDPGTVKRQAELVARSARRAAAESRELLSDLRRESGLDGGVDVLAELASRTNDFARRHGVEATFRQIGNASVPPLPHAVARHALTIATEAMENAQRHARPNYVNVAAGIVGDVLRISVYDDGPGLPPGTTLDDLRRAGHFGLVGMVERAASIGARIRIGRGRAARGTEVRLDLPAVVLATTGAEPAGAPLLT</sequence>
<evidence type="ECO:0000256" key="2">
    <source>
        <dbReference type="ARBA" id="ARBA00022777"/>
    </source>
</evidence>
<dbReference type="Gene3D" id="1.20.5.1930">
    <property type="match status" value="1"/>
</dbReference>
<dbReference type="InterPro" id="IPR050482">
    <property type="entry name" value="Sensor_HK_TwoCompSys"/>
</dbReference>
<dbReference type="Pfam" id="PF07730">
    <property type="entry name" value="HisKA_3"/>
    <property type="match status" value="1"/>
</dbReference>
<evidence type="ECO:0000256" key="3">
    <source>
        <dbReference type="ARBA" id="ARBA00023012"/>
    </source>
</evidence>
<feature type="transmembrane region" description="Helical" evidence="5">
    <location>
        <begin position="144"/>
        <end position="161"/>
    </location>
</feature>
<name>A0A345HTJ3_9ACTN</name>
<evidence type="ECO:0000313" key="8">
    <source>
        <dbReference type="Proteomes" id="UP000253868"/>
    </source>
</evidence>
<feature type="transmembrane region" description="Helical" evidence="5">
    <location>
        <begin position="96"/>
        <end position="117"/>
    </location>
</feature>
<keyword evidence="5" id="KW-1133">Transmembrane helix</keyword>
<reference evidence="8" key="1">
    <citation type="submission" date="2018-07" db="EMBL/GenBank/DDBJ databases">
        <authorList>
            <person name="Zhao J."/>
        </authorList>
    </citation>
    <scope>NUCLEOTIDE SEQUENCE [LARGE SCALE GENOMIC DNA]</scope>
    <source>
        <strain evidence="8">GSSD-12</strain>
    </source>
</reference>
<organism evidence="7 8">
    <name type="scientific">Streptomyces paludis</name>
    <dbReference type="NCBI Taxonomy" id="2282738"/>
    <lineage>
        <taxon>Bacteria</taxon>
        <taxon>Bacillati</taxon>
        <taxon>Actinomycetota</taxon>
        <taxon>Actinomycetes</taxon>
        <taxon>Kitasatosporales</taxon>
        <taxon>Streptomycetaceae</taxon>
        <taxon>Streptomyces</taxon>
    </lineage>
</organism>
<feature type="transmembrane region" description="Helical" evidence="5">
    <location>
        <begin position="167"/>
        <end position="188"/>
    </location>
</feature>
<evidence type="ECO:0000256" key="4">
    <source>
        <dbReference type="SAM" id="MobiDB-lite"/>
    </source>
</evidence>
<dbReference type="GO" id="GO:0016020">
    <property type="term" value="C:membrane"/>
    <property type="evidence" value="ECO:0007669"/>
    <property type="project" value="InterPro"/>
</dbReference>
<keyword evidence="5" id="KW-0812">Transmembrane</keyword>
<dbReference type="InterPro" id="IPR003594">
    <property type="entry name" value="HATPase_dom"/>
</dbReference>